<evidence type="ECO:0000313" key="14">
    <source>
        <dbReference type="Proteomes" id="UP000322976"/>
    </source>
</evidence>
<keyword evidence="13" id="KW-0969">Cilium</keyword>
<gene>
    <name evidence="12 13" type="primary">flhB</name>
    <name evidence="13" type="ORF">FWJ32_00170</name>
</gene>
<keyword evidence="5 12" id="KW-1003">Cell membrane</keyword>
<dbReference type="PRINTS" id="PR00950">
    <property type="entry name" value="TYPE3IMSPROT"/>
</dbReference>
<feature type="transmembrane region" description="Helical" evidence="12">
    <location>
        <begin position="39"/>
        <end position="60"/>
    </location>
</feature>
<keyword evidence="13" id="KW-0966">Cell projection</keyword>
<feature type="transmembrane region" description="Helical" evidence="12">
    <location>
        <begin position="192"/>
        <end position="219"/>
    </location>
</feature>
<dbReference type="Gene3D" id="6.10.250.2080">
    <property type="match status" value="1"/>
</dbReference>
<dbReference type="InterPro" id="IPR029025">
    <property type="entry name" value="T3SS_substrate_exporter_C"/>
</dbReference>
<keyword evidence="13" id="KW-0282">Flagellum</keyword>
<dbReference type="InterPro" id="IPR006135">
    <property type="entry name" value="T3SS_substrate_exporter"/>
</dbReference>
<keyword evidence="4 12" id="KW-0813">Transport</keyword>
<keyword evidence="14" id="KW-1185">Reference proteome</keyword>
<comment type="subcellular location">
    <subcellularLocation>
        <location evidence="1">Cell membrane</location>
        <topology evidence="1">Multi-pass membrane protein</topology>
    </subcellularLocation>
</comment>
<reference evidence="13 14" key="1">
    <citation type="submission" date="2019-08" db="EMBL/GenBank/DDBJ databases">
        <title>Calorimonas adulescens gen. nov., sp. nov., an anaerobic thermophilic bacterium from Sakhalin hot spring.</title>
        <authorList>
            <person name="Khomyakova M.A."/>
            <person name="Merkel A.Y."/>
            <person name="Novikov A."/>
            <person name="Bonch-Osmolovskaya E.A."/>
            <person name="Slobodkin A.I."/>
        </authorList>
    </citation>
    <scope>NUCLEOTIDE SEQUENCE [LARGE SCALE GENOMIC DNA]</scope>
    <source>
        <strain evidence="13 14">A05MB</strain>
    </source>
</reference>
<evidence type="ECO:0000256" key="7">
    <source>
        <dbReference type="ARBA" id="ARBA00022795"/>
    </source>
</evidence>
<dbReference type="NCBIfam" id="TIGR00328">
    <property type="entry name" value="flhB"/>
    <property type="match status" value="1"/>
</dbReference>
<feature type="transmembrane region" description="Helical" evidence="12">
    <location>
        <begin position="154"/>
        <end position="172"/>
    </location>
</feature>
<evidence type="ECO:0000256" key="9">
    <source>
        <dbReference type="ARBA" id="ARBA00022989"/>
    </source>
</evidence>
<evidence type="ECO:0000256" key="2">
    <source>
        <dbReference type="ARBA" id="ARBA00010690"/>
    </source>
</evidence>
<evidence type="ECO:0000256" key="10">
    <source>
        <dbReference type="ARBA" id="ARBA00023136"/>
    </source>
</evidence>
<feature type="transmembrane region" description="Helical" evidence="12">
    <location>
        <begin position="89"/>
        <end position="113"/>
    </location>
</feature>
<organism evidence="13 14">
    <name type="scientific">Calorimonas adulescens</name>
    <dbReference type="NCBI Taxonomy" id="2606906"/>
    <lineage>
        <taxon>Bacteria</taxon>
        <taxon>Bacillati</taxon>
        <taxon>Bacillota</taxon>
        <taxon>Clostridia</taxon>
        <taxon>Thermoanaerobacterales</taxon>
        <taxon>Thermoanaerobacteraceae</taxon>
        <taxon>Calorimonas</taxon>
    </lineage>
</organism>
<evidence type="ECO:0000256" key="3">
    <source>
        <dbReference type="ARBA" id="ARBA00021622"/>
    </source>
</evidence>
<dbReference type="RefSeq" id="WP_149543956.1">
    <property type="nucleotide sequence ID" value="NZ_VTPS01000001.1"/>
</dbReference>
<keyword evidence="6 12" id="KW-0812">Transmembrane</keyword>
<keyword evidence="11 12" id="KW-1006">Bacterial flagellum protein export</keyword>
<evidence type="ECO:0000256" key="8">
    <source>
        <dbReference type="ARBA" id="ARBA00022927"/>
    </source>
</evidence>
<dbReference type="Gene3D" id="3.40.1690.10">
    <property type="entry name" value="secretion proteins EscU"/>
    <property type="match status" value="1"/>
</dbReference>
<dbReference type="PANTHER" id="PTHR30531:SF12">
    <property type="entry name" value="FLAGELLAR BIOSYNTHETIC PROTEIN FLHB"/>
    <property type="match status" value="1"/>
</dbReference>
<keyword evidence="8 12" id="KW-0653">Protein transport</keyword>
<dbReference type="AlphaFoldDB" id="A0A5D8QJ76"/>
<keyword evidence="7 12" id="KW-1005">Bacterial flagellum biogenesis</keyword>
<evidence type="ECO:0000256" key="1">
    <source>
        <dbReference type="ARBA" id="ARBA00004651"/>
    </source>
</evidence>
<dbReference type="EMBL" id="VTPS01000001">
    <property type="protein sequence ID" value="TZE83338.1"/>
    <property type="molecule type" value="Genomic_DNA"/>
</dbReference>
<dbReference type="PANTHER" id="PTHR30531">
    <property type="entry name" value="FLAGELLAR BIOSYNTHETIC PROTEIN FLHB"/>
    <property type="match status" value="1"/>
</dbReference>
<dbReference type="GO" id="GO:0009306">
    <property type="term" value="P:protein secretion"/>
    <property type="evidence" value="ECO:0007669"/>
    <property type="project" value="InterPro"/>
</dbReference>
<dbReference type="Proteomes" id="UP000322976">
    <property type="component" value="Unassembled WGS sequence"/>
</dbReference>
<keyword evidence="10 12" id="KW-0472">Membrane</keyword>
<comment type="caution">
    <text evidence="13">The sequence shown here is derived from an EMBL/GenBank/DDBJ whole genome shotgun (WGS) entry which is preliminary data.</text>
</comment>
<comment type="similarity">
    <text evidence="2 12">Belongs to the type III secretion exporter family.</text>
</comment>
<protein>
    <recommendedName>
        <fullName evidence="3 12">Flagellar biosynthetic protein FlhB</fullName>
    </recommendedName>
</protein>
<accession>A0A5D8QJ76</accession>
<dbReference type="GO" id="GO:0005886">
    <property type="term" value="C:plasma membrane"/>
    <property type="evidence" value="ECO:0007669"/>
    <property type="project" value="UniProtKB-SubCell"/>
</dbReference>
<dbReference type="SUPFAM" id="SSF160544">
    <property type="entry name" value="EscU C-terminal domain-like"/>
    <property type="match status" value="1"/>
</dbReference>
<evidence type="ECO:0000256" key="12">
    <source>
        <dbReference type="RuleBase" id="RU364091"/>
    </source>
</evidence>
<evidence type="ECO:0000256" key="5">
    <source>
        <dbReference type="ARBA" id="ARBA00022475"/>
    </source>
</evidence>
<dbReference type="GO" id="GO:0044780">
    <property type="term" value="P:bacterial-type flagellum assembly"/>
    <property type="evidence" value="ECO:0007669"/>
    <property type="project" value="InterPro"/>
</dbReference>
<evidence type="ECO:0000313" key="13">
    <source>
        <dbReference type="EMBL" id="TZE83338.1"/>
    </source>
</evidence>
<name>A0A5D8QJ76_9THEO</name>
<evidence type="ECO:0000256" key="4">
    <source>
        <dbReference type="ARBA" id="ARBA00022448"/>
    </source>
</evidence>
<evidence type="ECO:0000256" key="11">
    <source>
        <dbReference type="ARBA" id="ARBA00023225"/>
    </source>
</evidence>
<dbReference type="Pfam" id="PF01312">
    <property type="entry name" value="Bac_export_2"/>
    <property type="match status" value="1"/>
</dbReference>
<comment type="function">
    <text evidence="12">Required for formation of the rod structure in the basal body of the flagellar apparatus. Together with FliI and FliH, may constitute the export apparatus of flagellin.</text>
</comment>
<dbReference type="InterPro" id="IPR006136">
    <property type="entry name" value="FlhB"/>
</dbReference>
<sequence>MSRIYNLQLFAEEEKTEPASPKKREDLRKKGHTFKSNDIVMGFTLLTGFVLFHVMSGYIANGMYNTLRFFFNLLSNPSQYLTISGVKNIFAYIFIKIISLTFPMALIISFTGIMMNVFQTGFIFSTESLNFTLNNINPLNGFKRIFSKRTVAEFAKSLLKIILVGYVIYSYLSKSYNHIFNVLDMEMPQILSFINSSIYNIGLEAGLTLLVIGVADYFYQRWDFEQSIRMSKQEVKEEFKETEGNPQTKSRIREAQRRVSTRRMMEDVKKAQVVVTNPTHIAVALMYDELKNNAPVVVGKGINDIALRIKKVAEENRIPVVENIELAHLLYDKTEIGSEIPPELYKAVAEILAFVYSLRNK</sequence>
<proteinExistence type="inferred from homology"/>
<keyword evidence="9 12" id="KW-1133">Transmembrane helix</keyword>
<evidence type="ECO:0000256" key="6">
    <source>
        <dbReference type="ARBA" id="ARBA00022692"/>
    </source>
</evidence>